<organism evidence="8 9">
    <name type="scientific">Desulforhopalus singaporensis</name>
    <dbReference type="NCBI Taxonomy" id="91360"/>
    <lineage>
        <taxon>Bacteria</taxon>
        <taxon>Pseudomonadati</taxon>
        <taxon>Thermodesulfobacteriota</taxon>
        <taxon>Desulfobulbia</taxon>
        <taxon>Desulfobulbales</taxon>
        <taxon>Desulfocapsaceae</taxon>
        <taxon>Desulforhopalus</taxon>
    </lineage>
</organism>
<dbReference type="GO" id="GO:0051536">
    <property type="term" value="F:iron-sulfur cluster binding"/>
    <property type="evidence" value="ECO:0007669"/>
    <property type="project" value="UniProtKB-KW"/>
</dbReference>
<evidence type="ECO:0000259" key="7">
    <source>
        <dbReference type="Pfam" id="PF24877"/>
    </source>
</evidence>
<dbReference type="GO" id="GO:0046872">
    <property type="term" value="F:metal ion binding"/>
    <property type="evidence" value="ECO:0007669"/>
    <property type="project" value="UniProtKB-KW"/>
</dbReference>
<dbReference type="SUPFAM" id="SSF52016">
    <property type="entry name" value="LeuD/IlvD-like"/>
    <property type="match status" value="1"/>
</dbReference>
<accession>A0A1H0SLF0</accession>
<keyword evidence="5" id="KW-0456">Lyase</keyword>
<dbReference type="EMBL" id="FNJI01000019">
    <property type="protein sequence ID" value="SDP42662.1"/>
    <property type="molecule type" value="Genomic_DNA"/>
</dbReference>
<reference evidence="8 9" key="1">
    <citation type="submission" date="2016-10" db="EMBL/GenBank/DDBJ databases">
        <authorList>
            <person name="de Groot N.N."/>
        </authorList>
    </citation>
    <scope>NUCLEOTIDE SEQUENCE [LARGE SCALE GENOMIC DNA]</scope>
    <source>
        <strain evidence="8 9">DSM 12130</strain>
    </source>
</reference>
<evidence type="ECO:0000259" key="6">
    <source>
        <dbReference type="Pfam" id="PF00920"/>
    </source>
</evidence>
<evidence type="ECO:0000256" key="2">
    <source>
        <dbReference type="ARBA" id="ARBA00022723"/>
    </source>
</evidence>
<evidence type="ECO:0000256" key="5">
    <source>
        <dbReference type="ARBA" id="ARBA00023239"/>
    </source>
</evidence>
<proteinExistence type="inferred from homology"/>
<dbReference type="STRING" id="91360.SAMN05660330_02746"/>
<keyword evidence="2" id="KW-0479">Metal-binding</keyword>
<evidence type="ECO:0000256" key="4">
    <source>
        <dbReference type="ARBA" id="ARBA00023014"/>
    </source>
</evidence>
<keyword evidence="3" id="KW-0408">Iron</keyword>
<dbReference type="FunFam" id="3.50.30.80:FF:000001">
    <property type="entry name" value="Dihydroxy-acid dehydratase"/>
    <property type="match status" value="1"/>
</dbReference>
<feature type="domain" description="Dihydroxy-acid/6-phosphogluconate dehydratase N-terminal" evidence="6">
    <location>
        <begin position="37"/>
        <end position="350"/>
    </location>
</feature>
<dbReference type="AlphaFoldDB" id="A0A1H0SLF0"/>
<dbReference type="PANTHER" id="PTHR43661">
    <property type="entry name" value="D-XYLONATE DEHYDRATASE"/>
    <property type="match status" value="1"/>
</dbReference>
<dbReference type="SUPFAM" id="SSF143975">
    <property type="entry name" value="IlvD/EDD N-terminal domain-like"/>
    <property type="match status" value="1"/>
</dbReference>
<sequence length="557" mass="59962">MATVKKNDCDLPDYALVERQTMMSGAGYADEGVDRIQIGIVSSWGEINPAAVNIDKVVDAVKAGVWAGGGAPRVFVISSICTSMCGDENYHLPHRDLVAGYIETVSKTNLFDGLVFVPVCDDVIPGHLMAAARLDLPATVVTGGYMQLNRHKRKEIDPLEVAPKYYRQYKEGGISKAEYSRIKDKGCMGIGACPVMGTANTMAAMTEALGMSLPGNTATPGADSRLLRIAFEAGRRVVQLHQKRIRPSTIMSRKAFENAIRLLMATGGSTNGVLHLQAIAAELGIDIPLETFNELSKKTPFIVDVAPSGSGKFLMADLDEAGGIPAVMKEMAPLLHCDAMTVTGQTVGDNLRTVEPEPNEMIYPLDRPMAKEGGLLFLRGNLAPEGALIKKSAVPESMIMHRGPARIFQNEDDASKALINNEIVSGSVVVVRNVGPQGDPGMRLLYRFLWIVAAKGMQEEIALITDGRFSGTNKGCAVAHICPEASVGGPLALVEEGDIIEIDIPNEKINLKISEEEFAKRAKNWSPPRRSLQNGYLSVYARNAKSASQGAALNYKP</sequence>
<dbReference type="GO" id="GO:0005829">
    <property type="term" value="C:cytosol"/>
    <property type="evidence" value="ECO:0007669"/>
    <property type="project" value="TreeGrafter"/>
</dbReference>
<dbReference type="Proteomes" id="UP000199073">
    <property type="component" value="Unassembled WGS sequence"/>
</dbReference>
<dbReference type="RefSeq" id="WP_092223782.1">
    <property type="nucleotide sequence ID" value="NZ_FNJI01000019.1"/>
</dbReference>
<evidence type="ECO:0000256" key="1">
    <source>
        <dbReference type="ARBA" id="ARBA00006486"/>
    </source>
</evidence>
<dbReference type="GO" id="GO:0016836">
    <property type="term" value="F:hydro-lyase activity"/>
    <property type="evidence" value="ECO:0007669"/>
    <property type="project" value="TreeGrafter"/>
</dbReference>
<dbReference type="InterPro" id="IPR056740">
    <property type="entry name" value="ILV_EDD_C"/>
</dbReference>
<dbReference type="Pfam" id="PF00920">
    <property type="entry name" value="ILVD_EDD_N"/>
    <property type="match status" value="1"/>
</dbReference>
<dbReference type="PANTHER" id="PTHR43661:SF3">
    <property type="entry name" value="D-XYLONATE DEHYDRATASE YAGF-RELATED"/>
    <property type="match status" value="1"/>
</dbReference>
<dbReference type="OrthoDB" id="9807077at2"/>
<keyword evidence="4" id="KW-0411">Iron-sulfur</keyword>
<evidence type="ECO:0000313" key="8">
    <source>
        <dbReference type="EMBL" id="SDP42662.1"/>
    </source>
</evidence>
<dbReference type="Gene3D" id="3.50.30.80">
    <property type="entry name" value="IlvD/EDD C-terminal domain-like"/>
    <property type="match status" value="1"/>
</dbReference>
<protein>
    <submittedName>
        <fullName evidence="8">Dihydroxy-acid dehydratase</fullName>
    </submittedName>
</protein>
<name>A0A1H0SLF0_9BACT</name>
<feature type="domain" description="Dihydroxy-acid/6-phosphogluconate dehydratase C-terminal" evidence="7">
    <location>
        <begin position="361"/>
        <end position="551"/>
    </location>
</feature>
<dbReference type="Pfam" id="PF24877">
    <property type="entry name" value="ILV_EDD_C"/>
    <property type="match status" value="1"/>
</dbReference>
<dbReference type="InterPro" id="IPR037237">
    <property type="entry name" value="IlvD/EDD_N"/>
</dbReference>
<evidence type="ECO:0000313" key="9">
    <source>
        <dbReference type="Proteomes" id="UP000199073"/>
    </source>
</evidence>
<comment type="similarity">
    <text evidence="1">Belongs to the IlvD/Edd family.</text>
</comment>
<keyword evidence="9" id="KW-1185">Reference proteome</keyword>
<gene>
    <name evidence="8" type="ORF">SAMN05660330_02746</name>
</gene>
<dbReference type="InterPro" id="IPR000581">
    <property type="entry name" value="ILV_EDD_N"/>
</dbReference>
<dbReference type="InterPro" id="IPR042096">
    <property type="entry name" value="Dihydro-acid_dehy_C"/>
</dbReference>
<evidence type="ECO:0000256" key="3">
    <source>
        <dbReference type="ARBA" id="ARBA00023004"/>
    </source>
</evidence>